<dbReference type="AlphaFoldDB" id="A0A0V0GLM4"/>
<name>A0A0V0GLM4_SOLCH</name>
<proteinExistence type="predicted"/>
<reference evidence="1" key="1">
    <citation type="submission" date="2015-12" db="EMBL/GenBank/DDBJ databases">
        <title>Gene expression during late stages of embryo sac development: a critical building block for successful pollen-pistil interactions.</title>
        <authorList>
            <person name="Liu Y."/>
            <person name="Joly V."/>
            <person name="Sabar M."/>
            <person name="Matton D.P."/>
        </authorList>
    </citation>
    <scope>NUCLEOTIDE SEQUENCE</scope>
</reference>
<evidence type="ECO:0000313" key="1">
    <source>
        <dbReference type="EMBL" id="JAP09121.1"/>
    </source>
</evidence>
<dbReference type="EMBL" id="GEDG01035620">
    <property type="protein sequence ID" value="JAP09121.1"/>
    <property type="molecule type" value="Transcribed_RNA"/>
</dbReference>
<accession>A0A0V0GLM4</accession>
<protein>
    <submittedName>
        <fullName evidence="1">Putative ovule protein</fullName>
    </submittedName>
</protein>
<sequence length="99" mass="11237">MDRRWPKNKTLLTIHKYRTLPHYLSPSRVQNFMKQFLTLRIMKGIRVWNDSVKHSTLKNSLSSVVVLPFLTTISAIGSSNLACNRGLLHGKGASILCTE</sequence>
<organism evidence="1">
    <name type="scientific">Solanum chacoense</name>
    <name type="common">Chaco potato</name>
    <dbReference type="NCBI Taxonomy" id="4108"/>
    <lineage>
        <taxon>Eukaryota</taxon>
        <taxon>Viridiplantae</taxon>
        <taxon>Streptophyta</taxon>
        <taxon>Embryophyta</taxon>
        <taxon>Tracheophyta</taxon>
        <taxon>Spermatophyta</taxon>
        <taxon>Magnoliopsida</taxon>
        <taxon>eudicotyledons</taxon>
        <taxon>Gunneridae</taxon>
        <taxon>Pentapetalae</taxon>
        <taxon>asterids</taxon>
        <taxon>lamiids</taxon>
        <taxon>Solanales</taxon>
        <taxon>Solanaceae</taxon>
        <taxon>Solanoideae</taxon>
        <taxon>Solaneae</taxon>
        <taxon>Solanum</taxon>
    </lineage>
</organism>